<dbReference type="InterPro" id="IPR036318">
    <property type="entry name" value="FAD-bd_PCMH-like_sf"/>
</dbReference>
<dbReference type="Gene3D" id="3.30.43.10">
    <property type="entry name" value="Uridine Diphospho-n-acetylenolpyruvylglucosamine Reductase, domain 2"/>
    <property type="match status" value="1"/>
</dbReference>
<dbReference type="RefSeq" id="WP_416343201.1">
    <property type="nucleotide sequence ID" value="NZ_JALQCY010000002.1"/>
</dbReference>
<organism evidence="7 8">
    <name type="scientific">Isoptericola peretonis</name>
    <dbReference type="NCBI Taxonomy" id="2918523"/>
    <lineage>
        <taxon>Bacteria</taxon>
        <taxon>Bacillati</taxon>
        <taxon>Actinomycetota</taxon>
        <taxon>Actinomycetes</taxon>
        <taxon>Micrococcales</taxon>
        <taxon>Promicromonosporaceae</taxon>
        <taxon>Isoptericola</taxon>
    </lineage>
</organism>
<dbReference type="InterPro" id="IPR016167">
    <property type="entry name" value="FAD-bd_PCMH_sub1"/>
</dbReference>
<evidence type="ECO:0000256" key="5">
    <source>
        <dbReference type="ARBA" id="ARBA00023002"/>
    </source>
</evidence>
<feature type="domain" description="FAD-binding PCMH-type" evidence="6">
    <location>
        <begin position="49"/>
        <end position="216"/>
    </location>
</feature>
<proteinExistence type="inferred from homology"/>
<keyword evidence="8" id="KW-1185">Reference proteome</keyword>
<comment type="cofactor">
    <cofactor evidence="1">
        <name>FAD</name>
        <dbReference type="ChEBI" id="CHEBI:57692"/>
    </cofactor>
</comment>
<evidence type="ECO:0000256" key="2">
    <source>
        <dbReference type="ARBA" id="ARBA00005466"/>
    </source>
</evidence>
<name>A0ABT0J1K0_9MICO</name>
<evidence type="ECO:0000313" key="8">
    <source>
        <dbReference type="Proteomes" id="UP001651050"/>
    </source>
</evidence>
<dbReference type="Gene3D" id="3.40.462.20">
    <property type="match status" value="1"/>
</dbReference>
<reference evidence="7 8" key="1">
    <citation type="submission" date="2022-02" db="EMBL/GenBank/DDBJ databases">
        <title>The car tank lid bacteriome: a reservoir of bacteria with potential in bioremediation of fuel.</title>
        <authorList>
            <person name="Vidal-Verdu A."/>
            <person name="Gomez-Martinez D."/>
            <person name="Latorre-Perez A."/>
            <person name="Pereto J."/>
            <person name="Porcar M."/>
        </authorList>
    </citation>
    <scope>NUCLEOTIDE SEQUENCE [LARGE SCALE GENOMIC DNA]</scope>
    <source>
        <strain evidence="7 8">4D.3</strain>
    </source>
</reference>
<dbReference type="InterPro" id="IPR006093">
    <property type="entry name" value="Oxy_OxRdtase_FAD_BS"/>
</dbReference>
<evidence type="ECO:0000313" key="7">
    <source>
        <dbReference type="EMBL" id="MCK9793348.1"/>
    </source>
</evidence>
<accession>A0ABT0J1K0</accession>
<dbReference type="PROSITE" id="PS00862">
    <property type="entry name" value="OX2_COVAL_FAD"/>
    <property type="match status" value="1"/>
</dbReference>
<keyword evidence="5" id="KW-0560">Oxidoreductase</keyword>
<dbReference type="EMBL" id="JALQCY010000002">
    <property type="protein sequence ID" value="MCK9793348.1"/>
    <property type="molecule type" value="Genomic_DNA"/>
</dbReference>
<keyword evidence="4" id="KW-0274">FAD</keyword>
<keyword evidence="3" id="KW-0285">Flavoprotein</keyword>
<evidence type="ECO:0000256" key="4">
    <source>
        <dbReference type="ARBA" id="ARBA00022827"/>
    </source>
</evidence>
<dbReference type="Gene3D" id="3.30.465.10">
    <property type="match status" value="1"/>
</dbReference>
<dbReference type="InterPro" id="IPR016169">
    <property type="entry name" value="FAD-bd_PCMH_sub2"/>
</dbReference>
<dbReference type="PANTHER" id="PTHR42973">
    <property type="entry name" value="BINDING OXIDOREDUCTASE, PUTATIVE (AFU_ORTHOLOGUE AFUA_1G17690)-RELATED"/>
    <property type="match status" value="1"/>
</dbReference>
<evidence type="ECO:0000259" key="6">
    <source>
        <dbReference type="PROSITE" id="PS51387"/>
    </source>
</evidence>
<evidence type="ECO:0000256" key="3">
    <source>
        <dbReference type="ARBA" id="ARBA00022630"/>
    </source>
</evidence>
<sequence length="472" mass="48619">MTGTVPVPTRDLSRSARLAAALSRDLDGEVLRPGEPAYGAALPGFNLAVVHQPALVVRAASVADVARTVRAAGAHGFGVGVRSTGHGAPPTGPDDVLLDVSRLDRLELDPDARTATVGPGVPWHAVLAAGAPHGLGGLCGSSPHVGVVGYTLGGGLGPLARTFGFAADHVRALDVVTAAGELLTVTPTAHEDLFWALRGGGALGVVVSMTFDLFPLRTVRAGTLWFDVDDAPAVLHLWRELTASLPDEVSTSVARLNLPPLPDLPEPLRGRPVLVVRYVRHGDPTAGHDPLVEALRGVAAPLVDTVGDLPYAQIGAVHSDPDDPMPFVERGGLLRELTEEAVDAFLGAVPPDSPVLAAELRLLGGAVARPPAIPNAVGGRDAACTLFVGALDAPVGPPDVAAHVQAVHDAMAPWTTGGTLLNFAGPRDEVSAGLVRAGYGPAVHDRLVALRRRIDPEGVLEPSARWSVRGAA</sequence>
<protein>
    <submittedName>
        <fullName evidence="7">FAD-binding oxidoreductase</fullName>
    </submittedName>
</protein>
<dbReference type="InterPro" id="IPR016166">
    <property type="entry name" value="FAD-bd_PCMH"/>
</dbReference>
<dbReference type="Pfam" id="PF01565">
    <property type="entry name" value="FAD_binding_4"/>
    <property type="match status" value="1"/>
</dbReference>
<dbReference type="SUPFAM" id="SSF56176">
    <property type="entry name" value="FAD-binding/transporter-associated domain-like"/>
    <property type="match status" value="1"/>
</dbReference>
<dbReference type="PANTHER" id="PTHR42973:SF39">
    <property type="entry name" value="FAD-BINDING PCMH-TYPE DOMAIN-CONTAINING PROTEIN"/>
    <property type="match status" value="1"/>
</dbReference>
<dbReference type="PROSITE" id="PS51387">
    <property type="entry name" value="FAD_PCMH"/>
    <property type="match status" value="1"/>
</dbReference>
<dbReference type="InterPro" id="IPR006094">
    <property type="entry name" value="Oxid_FAD_bind_N"/>
</dbReference>
<gene>
    <name evidence="7" type="ORF">M1843_06270</name>
</gene>
<dbReference type="InterPro" id="IPR050416">
    <property type="entry name" value="FAD-linked_Oxidoreductase"/>
</dbReference>
<evidence type="ECO:0000256" key="1">
    <source>
        <dbReference type="ARBA" id="ARBA00001974"/>
    </source>
</evidence>
<comment type="similarity">
    <text evidence="2">Belongs to the oxygen-dependent FAD-linked oxidoreductase family.</text>
</comment>
<dbReference type="Proteomes" id="UP001651050">
    <property type="component" value="Unassembled WGS sequence"/>
</dbReference>
<comment type="caution">
    <text evidence="7">The sequence shown here is derived from an EMBL/GenBank/DDBJ whole genome shotgun (WGS) entry which is preliminary data.</text>
</comment>